<keyword evidence="1" id="KW-0472">Membrane</keyword>
<feature type="transmembrane region" description="Helical" evidence="1">
    <location>
        <begin position="35"/>
        <end position="55"/>
    </location>
</feature>
<feature type="transmembrane region" description="Helical" evidence="1">
    <location>
        <begin position="62"/>
        <end position="80"/>
    </location>
</feature>
<evidence type="ECO:0000259" key="2">
    <source>
        <dbReference type="Pfam" id="PF03779"/>
    </source>
</evidence>
<dbReference type="RefSeq" id="WP_119743147.1">
    <property type="nucleotide sequence ID" value="NZ_QYUN01000003.1"/>
</dbReference>
<feature type="domain" description="SPW repeat-containing integral membrane" evidence="2">
    <location>
        <begin position="6"/>
        <end position="102"/>
    </location>
</feature>
<dbReference type="Proteomes" id="UP000285190">
    <property type="component" value="Unassembled WGS sequence"/>
</dbReference>
<organism evidence="3 4">
    <name type="scientific">Noviherbaspirillum cavernae</name>
    <dbReference type="NCBI Taxonomy" id="2320862"/>
    <lineage>
        <taxon>Bacteria</taxon>
        <taxon>Pseudomonadati</taxon>
        <taxon>Pseudomonadota</taxon>
        <taxon>Betaproteobacteria</taxon>
        <taxon>Burkholderiales</taxon>
        <taxon>Oxalobacteraceae</taxon>
        <taxon>Noviherbaspirillum</taxon>
    </lineage>
</organism>
<keyword evidence="1" id="KW-0812">Transmembrane</keyword>
<accession>A0A418WWD8</accession>
<proteinExistence type="predicted"/>
<keyword evidence="4" id="KW-1185">Reference proteome</keyword>
<dbReference type="AlphaFoldDB" id="A0A418WWD8"/>
<protein>
    <recommendedName>
        <fullName evidence="2">SPW repeat-containing integral membrane domain-containing protein</fullName>
    </recommendedName>
</protein>
<gene>
    <name evidence="3" type="ORF">D3870_19410</name>
</gene>
<dbReference type="OrthoDB" id="32521at2"/>
<name>A0A418WWD8_9BURK</name>
<dbReference type="EMBL" id="QYUN01000003">
    <property type="protein sequence ID" value="RJF97014.1"/>
    <property type="molecule type" value="Genomic_DNA"/>
</dbReference>
<feature type="transmembrane region" description="Helical" evidence="1">
    <location>
        <begin position="86"/>
        <end position="105"/>
    </location>
</feature>
<evidence type="ECO:0000256" key="1">
    <source>
        <dbReference type="SAM" id="Phobius"/>
    </source>
</evidence>
<sequence>MTTRRWQDWGNLLLGAWLFVSPWVMLYPADVPSAMWNAYILGSAIVVFAIIAIYLPRAWEEGLNMLFGLWLVISPWVLGFSMYRDITANAVIVGVFVAALAAWAMTHDKEFAAWRQKLHV</sequence>
<evidence type="ECO:0000313" key="3">
    <source>
        <dbReference type="EMBL" id="RJF97014.1"/>
    </source>
</evidence>
<dbReference type="Pfam" id="PF03779">
    <property type="entry name" value="SPW"/>
    <property type="match status" value="1"/>
</dbReference>
<reference evidence="3 4" key="1">
    <citation type="submission" date="2018-09" db="EMBL/GenBank/DDBJ databases">
        <authorList>
            <person name="Zhu H."/>
        </authorList>
    </citation>
    <scope>NUCLEOTIDE SEQUENCE [LARGE SCALE GENOMIC DNA]</scope>
    <source>
        <strain evidence="3 4">K2R10-39</strain>
    </source>
</reference>
<comment type="caution">
    <text evidence="3">The sequence shown here is derived from an EMBL/GenBank/DDBJ whole genome shotgun (WGS) entry which is preliminary data.</text>
</comment>
<feature type="transmembrane region" description="Helical" evidence="1">
    <location>
        <begin position="12"/>
        <end position="29"/>
    </location>
</feature>
<evidence type="ECO:0000313" key="4">
    <source>
        <dbReference type="Proteomes" id="UP000285190"/>
    </source>
</evidence>
<dbReference type="InterPro" id="IPR005530">
    <property type="entry name" value="SPW"/>
</dbReference>
<keyword evidence="1" id="KW-1133">Transmembrane helix</keyword>